<gene>
    <name evidence="2" type="ORF">A3B21_00130</name>
</gene>
<dbReference type="PANTHER" id="PTHR48090">
    <property type="entry name" value="UNDECAPRENYL-PHOSPHATE 4-DEOXY-4-FORMAMIDO-L-ARABINOSE TRANSFERASE-RELATED"/>
    <property type="match status" value="1"/>
</dbReference>
<dbReference type="InterPro" id="IPR050256">
    <property type="entry name" value="Glycosyltransferase_2"/>
</dbReference>
<dbReference type="PANTHER" id="PTHR48090:SF7">
    <property type="entry name" value="RFBJ PROTEIN"/>
    <property type="match status" value="1"/>
</dbReference>
<sequence>MYNEEAGAQECLATIAPYLVRLPGISTILVVEDGSKDTTQKVVEDFISSRQNTGVKMIVHERNQGYGAALRTGIKYVIENGYDYAVFMDSDLTNHPRDLPQFYEKMQEGYDYIKATRYSKGGKAEGVPWRRRVVSWVGNMLARPAFRIPIHDFTNGFRAVKISVLAQMELTERGFPIIVEELWQAKKYARTFCEVPYVLTSRAGARGKTSFYYGWPTYKAYLKYVWKAFCTRSR</sequence>
<dbReference type="AlphaFoldDB" id="A0A1F7USU0"/>
<dbReference type="SUPFAM" id="SSF53448">
    <property type="entry name" value="Nucleotide-diphospho-sugar transferases"/>
    <property type="match status" value="1"/>
</dbReference>
<evidence type="ECO:0000313" key="3">
    <source>
        <dbReference type="Proteomes" id="UP000176897"/>
    </source>
</evidence>
<dbReference type="Gene3D" id="3.90.550.10">
    <property type="entry name" value="Spore Coat Polysaccharide Biosynthesis Protein SpsA, Chain A"/>
    <property type="match status" value="1"/>
</dbReference>
<organism evidence="2 3">
    <name type="scientific">Candidatus Uhrbacteria bacterium RIFCSPLOWO2_01_FULL_47_24</name>
    <dbReference type="NCBI Taxonomy" id="1802401"/>
    <lineage>
        <taxon>Bacteria</taxon>
        <taxon>Candidatus Uhriibacteriota</taxon>
    </lineage>
</organism>
<dbReference type="InterPro" id="IPR029044">
    <property type="entry name" value="Nucleotide-diphossugar_trans"/>
</dbReference>
<dbReference type="InterPro" id="IPR001173">
    <property type="entry name" value="Glyco_trans_2-like"/>
</dbReference>
<dbReference type="STRING" id="1802401.A3B21_00130"/>
<reference evidence="2 3" key="1">
    <citation type="journal article" date="2016" name="Nat. Commun.">
        <title>Thousands of microbial genomes shed light on interconnected biogeochemical processes in an aquifer system.</title>
        <authorList>
            <person name="Anantharaman K."/>
            <person name="Brown C.T."/>
            <person name="Hug L.A."/>
            <person name="Sharon I."/>
            <person name="Castelle C.J."/>
            <person name="Probst A.J."/>
            <person name="Thomas B.C."/>
            <person name="Singh A."/>
            <person name="Wilkins M.J."/>
            <person name="Karaoz U."/>
            <person name="Brodie E.L."/>
            <person name="Williams K.H."/>
            <person name="Hubbard S.S."/>
            <person name="Banfield J.F."/>
        </authorList>
    </citation>
    <scope>NUCLEOTIDE SEQUENCE [LARGE SCALE GENOMIC DNA]</scope>
</reference>
<evidence type="ECO:0000259" key="1">
    <source>
        <dbReference type="Pfam" id="PF00535"/>
    </source>
</evidence>
<feature type="domain" description="Glycosyltransferase 2-like" evidence="1">
    <location>
        <begin position="1"/>
        <end position="165"/>
    </location>
</feature>
<comment type="caution">
    <text evidence="2">The sequence shown here is derived from an EMBL/GenBank/DDBJ whole genome shotgun (WGS) entry which is preliminary data.</text>
</comment>
<dbReference type="Pfam" id="PF00535">
    <property type="entry name" value="Glycos_transf_2"/>
    <property type="match status" value="1"/>
</dbReference>
<dbReference type="Proteomes" id="UP000176897">
    <property type="component" value="Unassembled WGS sequence"/>
</dbReference>
<protein>
    <recommendedName>
        <fullName evidence="1">Glycosyltransferase 2-like domain-containing protein</fullName>
    </recommendedName>
</protein>
<accession>A0A1F7USU0</accession>
<dbReference type="EMBL" id="MGEJ01000007">
    <property type="protein sequence ID" value="OGL81319.1"/>
    <property type="molecule type" value="Genomic_DNA"/>
</dbReference>
<proteinExistence type="predicted"/>
<evidence type="ECO:0000313" key="2">
    <source>
        <dbReference type="EMBL" id="OGL81319.1"/>
    </source>
</evidence>
<dbReference type="CDD" id="cd04179">
    <property type="entry name" value="DPM_DPG-synthase_like"/>
    <property type="match status" value="1"/>
</dbReference>
<name>A0A1F7USU0_9BACT</name>